<dbReference type="InterPro" id="IPR013083">
    <property type="entry name" value="Znf_RING/FYVE/PHD"/>
</dbReference>
<accession>A0A8W8N4V3</accession>
<dbReference type="PROSITE" id="PS50815">
    <property type="entry name" value="HORMA"/>
    <property type="match status" value="1"/>
</dbReference>
<feature type="domain" description="HORMA" evidence="7">
    <location>
        <begin position="26"/>
        <end position="227"/>
    </location>
</feature>
<dbReference type="PANTHER" id="PTHR48225:SF7">
    <property type="entry name" value="MEIOSIS-SPECIFIC PROTEIN HOP1"/>
    <property type="match status" value="1"/>
</dbReference>
<organism evidence="8 9">
    <name type="scientific">Magallana gigas</name>
    <name type="common">Pacific oyster</name>
    <name type="synonym">Crassostrea gigas</name>
    <dbReference type="NCBI Taxonomy" id="29159"/>
    <lineage>
        <taxon>Eukaryota</taxon>
        <taxon>Metazoa</taxon>
        <taxon>Spiralia</taxon>
        <taxon>Lophotrochozoa</taxon>
        <taxon>Mollusca</taxon>
        <taxon>Bivalvia</taxon>
        <taxon>Autobranchia</taxon>
        <taxon>Pteriomorphia</taxon>
        <taxon>Ostreida</taxon>
        <taxon>Ostreoidea</taxon>
        <taxon>Ostreidae</taxon>
        <taxon>Magallana</taxon>
    </lineage>
</organism>
<feature type="region of interest" description="Disordered" evidence="6">
    <location>
        <begin position="549"/>
        <end position="570"/>
    </location>
</feature>
<dbReference type="InterPro" id="IPR051294">
    <property type="entry name" value="HORMA_MeioticProgression"/>
</dbReference>
<dbReference type="Pfam" id="PF20826">
    <property type="entry name" value="PHD_5"/>
    <property type="match status" value="1"/>
</dbReference>
<evidence type="ECO:0000313" key="8">
    <source>
        <dbReference type="EnsemblMetazoa" id="G4641.1:cds"/>
    </source>
</evidence>
<evidence type="ECO:0000259" key="7">
    <source>
        <dbReference type="PROSITE" id="PS50815"/>
    </source>
</evidence>
<keyword evidence="5" id="KW-0469">Meiosis</keyword>
<feature type="region of interest" description="Disordered" evidence="6">
    <location>
        <begin position="480"/>
        <end position="519"/>
    </location>
</feature>
<evidence type="ECO:0000256" key="2">
    <source>
        <dbReference type="ARBA" id="ARBA00004286"/>
    </source>
</evidence>
<dbReference type="Gene3D" id="3.30.40.10">
    <property type="entry name" value="Zinc/RING finger domain, C3HC4 (zinc finger)"/>
    <property type="match status" value="1"/>
</dbReference>
<dbReference type="InterPro" id="IPR003511">
    <property type="entry name" value="HORMA_dom"/>
</dbReference>
<dbReference type="EnsemblMetazoa" id="G4641.1">
    <property type="protein sequence ID" value="G4641.1:cds"/>
    <property type="gene ID" value="G4641"/>
</dbReference>
<dbReference type="AlphaFoldDB" id="A0A8W8N4V3"/>
<protein>
    <recommendedName>
        <fullName evidence="7">HORMA domain-containing protein</fullName>
    </recommendedName>
</protein>
<feature type="region of interest" description="Disordered" evidence="6">
    <location>
        <begin position="239"/>
        <end position="278"/>
    </location>
</feature>
<evidence type="ECO:0000256" key="4">
    <source>
        <dbReference type="ARBA" id="ARBA00023242"/>
    </source>
</evidence>
<evidence type="ECO:0000256" key="3">
    <source>
        <dbReference type="ARBA" id="ARBA00022454"/>
    </source>
</evidence>
<dbReference type="OrthoDB" id="1928087at2759"/>
<dbReference type="GO" id="GO:0005634">
    <property type="term" value="C:nucleus"/>
    <property type="evidence" value="ECO:0007669"/>
    <property type="project" value="UniProtKB-SubCell"/>
</dbReference>
<sequence>MATTQCQREKTRDLTGIFPNETITEQKSILFVKKLLAIAVSNIAYLRALFPEHAFGDRSIEDLHLKTLRDDSACPGVCKFIQYMKGCFDALDKKYLRVLILGLYRDPENPETLIESYTFKFSYADETGVDIYRNNQKISSANNASEIKKATIRLLRTIVVLTQTMNAIPEDTMLTMKLLYYDDVTPQEYEPPGFKPSTCTDFQYEEEPVTINVGDVATPFHRIKMRVKTNEAMFDIKDDAEKTENSETKENLETGETKMENGESQPTPVVPTESPEIPGSDGKAVEILESQISHVTETQDEFGVRCPCGCNEDDGLMVLCAICKYWQHGLCFCIKEENEAPEHHVCDVCADRDDPMKQPTDPHLYKLTPIAIQTTCLWRRALMAATESSRVIAPSLAKRLGIEVNIAHGLIDRLEKEGFVKNAGKGKKLGKMVDKEKIMEEGMKKYFLQKAVISNEGTKVEETENIDSNDKHMEKITSMTESMELDGEKKPRKKKSGRISEIRQSPRLLQKKTDEDREIPLIQRKGKKRACSKIYENSEFEVADSQDVTADEDYHRSKKKASDVTRAILV</sequence>
<keyword evidence="3" id="KW-0158">Chromosome</keyword>
<keyword evidence="9" id="KW-1185">Reference proteome</keyword>
<dbReference type="PANTHER" id="PTHR48225">
    <property type="entry name" value="HORMA DOMAIN-CONTAINING PROTEIN 1"/>
    <property type="match status" value="1"/>
</dbReference>
<dbReference type="Proteomes" id="UP000005408">
    <property type="component" value="Unassembled WGS sequence"/>
</dbReference>
<feature type="compositionally biased region" description="Basic and acidic residues" evidence="6">
    <location>
        <begin position="239"/>
        <end position="261"/>
    </location>
</feature>
<dbReference type="SUPFAM" id="SSF56019">
    <property type="entry name" value="The spindle assembly checkpoint protein mad2"/>
    <property type="match status" value="1"/>
</dbReference>
<dbReference type="InterPro" id="IPR011011">
    <property type="entry name" value="Znf_FYVE_PHD"/>
</dbReference>
<dbReference type="GO" id="GO:0005694">
    <property type="term" value="C:chromosome"/>
    <property type="evidence" value="ECO:0007669"/>
    <property type="project" value="UniProtKB-SubCell"/>
</dbReference>
<dbReference type="OMA" id="CAICKYW"/>
<evidence type="ECO:0000256" key="6">
    <source>
        <dbReference type="SAM" id="MobiDB-lite"/>
    </source>
</evidence>
<proteinExistence type="predicted"/>
<name>A0A8W8N4V3_MAGGI</name>
<keyword evidence="4" id="KW-0539">Nucleus</keyword>
<dbReference type="SUPFAM" id="SSF57903">
    <property type="entry name" value="FYVE/PHD zinc finger"/>
    <property type="match status" value="1"/>
</dbReference>
<feature type="compositionally biased region" description="Basic and acidic residues" evidence="6">
    <location>
        <begin position="552"/>
        <end position="563"/>
    </location>
</feature>
<reference evidence="8" key="1">
    <citation type="submission" date="2022-08" db="UniProtKB">
        <authorList>
            <consortium name="EnsemblMetazoa"/>
        </authorList>
    </citation>
    <scope>IDENTIFICATION</scope>
    <source>
        <strain evidence="8">05x7-T-G4-1.051#20</strain>
    </source>
</reference>
<dbReference type="InterPro" id="IPR036570">
    <property type="entry name" value="HORMA_dom_sf"/>
</dbReference>
<evidence type="ECO:0000313" key="9">
    <source>
        <dbReference type="Proteomes" id="UP000005408"/>
    </source>
</evidence>
<dbReference type="Pfam" id="PF02301">
    <property type="entry name" value="HORMA"/>
    <property type="match status" value="1"/>
</dbReference>
<dbReference type="GO" id="GO:0051321">
    <property type="term" value="P:meiotic cell cycle"/>
    <property type="evidence" value="ECO:0007669"/>
    <property type="project" value="UniProtKB-KW"/>
</dbReference>
<comment type="subcellular location">
    <subcellularLocation>
        <location evidence="2">Chromosome</location>
    </subcellularLocation>
    <subcellularLocation>
        <location evidence="1">Nucleus</location>
    </subcellularLocation>
</comment>
<evidence type="ECO:0000256" key="1">
    <source>
        <dbReference type="ARBA" id="ARBA00004123"/>
    </source>
</evidence>
<dbReference type="Gene3D" id="3.30.900.10">
    <property type="entry name" value="HORMA domain"/>
    <property type="match status" value="1"/>
</dbReference>
<evidence type="ECO:0000256" key="5">
    <source>
        <dbReference type="ARBA" id="ARBA00023254"/>
    </source>
</evidence>